<dbReference type="InterPro" id="IPR003594">
    <property type="entry name" value="HATPase_dom"/>
</dbReference>
<evidence type="ECO:0000256" key="3">
    <source>
        <dbReference type="ARBA" id="ARBA00022553"/>
    </source>
</evidence>
<evidence type="ECO:0000259" key="7">
    <source>
        <dbReference type="PROSITE" id="PS50109"/>
    </source>
</evidence>
<dbReference type="PANTHER" id="PTHR43047">
    <property type="entry name" value="TWO-COMPONENT HISTIDINE PROTEIN KINASE"/>
    <property type="match status" value="1"/>
</dbReference>
<evidence type="ECO:0000259" key="8">
    <source>
        <dbReference type="PROSITE" id="PS50110"/>
    </source>
</evidence>
<dbReference type="SUPFAM" id="SSF47384">
    <property type="entry name" value="Homodimeric domain of signal transducing histidine kinase"/>
    <property type="match status" value="1"/>
</dbReference>
<dbReference type="InterPro" id="IPR036097">
    <property type="entry name" value="HisK_dim/P_sf"/>
</dbReference>
<proteinExistence type="predicted"/>
<dbReference type="Gene3D" id="3.40.50.2300">
    <property type="match status" value="1"/>
</dbReference>
<dbReference type="Pfam" id="PF00512">
    <property type="entry name" value="HisKA"/>
    <property type="match status" value="1"/>
</dbReference>
<evidence type="ECO:0000313" key="9">
    <source>
        <dbReference type="EMBL" id="KAJ8603199.1"/>
    </source>
</evidence>
<dbReference type="SUPFAM" id="SSF52172">
    <property type="entry name" value="CheY-like"/>
    <property type="match status" value="1"/>
</dbReference>
<dbReference type="Pfam" id="PF00072">
    <property type="entry name" value="Response_reg"/>
    <property type="match status" value="1"/>
</dbReference>
<dbReference type="EMBL" id="JAQMWT010000359">
    <property type="protein sequence ID" value="KAJ8603199.1"/>
    <property type="molecule type" value="Genomic_DNA"/>
</dbReference>
<dbReference type="Pfam" id="PF02518">
    <property type="entry name" value="HATPase_c"/>
    <property type="match status" value="1"/>
</dbReference>
<organism evidence="9 10">
    <name type="scientific">Chrysophaeum taylorii</name>
    <dbReference type="NCBI Taxonomy" id="2483200"/>
    <lineage>
        <taxon>Eukaryota</taxon>
        <taxon>Sar</taxon>
        <taxon>Stramenopiles</taxon>
        <taxon>Ochrophyta</taxon>
        <taxon>Pelagophyceae</taxon>
        <taxon>Pelagomonadales</taxon>
        <taxon>Pelagomonadaceae</taxon>
        <taxon>Chrysophaeum</taxon>
    </lineage>
</organism>
<evidence type="ECO:0000313" key="10">
    <source>
        <dbReference type="Proteomes" id="UP001230188"/>
    </source>
</evidence>
<evidence type="ECO:0000256" key="1">
    <source>
        <dbReference type="ARBA" id="ARBA00000085"/>
    </source>
</evidence>
<dbReference type="InterPro" id="IPR005467">
    <property type="entry name" value="His_kinase_dom"/>
</dbReference>
<dbReference type="PROSITE" id="PS50109">
    <property type="entry name" value="HIS_KIN"/>
    <property type="match status" value="1"/>
</dbReference>
<accession>A0AAD7UF23</accession>
<keyword evidence="4" id="KW-0808">Transferase</keyword>
<dbReference type="Proteomes" id="UP001230188">
    <property type="component" value="Unassembled WGS sequence"/>
</dbReference>
<keyword evidence="3 6" id="KW-0597">Phosphoprotein</keyword>
<keyword evidence="10" id="KW-1185">Reference proteome</keyword>
<sequence>MEEGKSHKKAKRDVLDVFERSQHPVAVWGSTRVKGNPAFEELVAKLGDGDGDCACERVDDDDDDDDVFERTGHLLVVIGVRRAPLLLRRLGGFDDDTLLYEVEANCLAYYRRCDHATVDGSWLWFVKQNLEHMDSRFWRCLGFTGDDLPEHVPTSWISRLKLDDDKKAKSAFEEHARTRGREPYFCVVRYEEAKQQPVVVFCRGETVIWDERDGSPLMMTGVHVNVTALYRRATANVVRMAHEIKTPLSSLAEALEILAAGRREKDEMWDVCTASLEQLKHAIADAILLSQLNLGSIENDTSPVLISKLVESVVRMSQGPVSERTQSILMVGEDACFELPEFHVRTVLNNLVGNASKYSPHGSKIEISWTWTDEEIVFEVKDKGIGIPEDKWIHVFEESAGGGLGLATCKRLCGNAGGTVEVAASGPFGTTFRVRIRTSRLDSQKKKKMMKKIIVVPTTTTTTESAAAAAAAAATTRVLLVDDVATNRAVAKRRLCKLGCQDITEATCGMEAIDSLTKHSFDLVILDVHMPDVDGDQNTRISGPPPATFAP</sequence>
<feature type="domain" description="Response regulatory" evidence="8">
    <location>
        <begin position="477"/>
        <end position="551"/>
    </location>
</feature>
<dbReference type="GO" id="GO:0000155">
    <property type="term" value="F:phosphorelay sensor kinase activity"/>
    <property type="evidence" value="ECO:0007669"/>
    <property type="project" value="InterPro"/>
</dbReference>
<dbReference type="AlphaFoldDB" id="A0AAD7UF23"/>
<comment type="caution">
    <text evidence="9">The sequence shown here is derived from an EMBL/GenBank/DDBJ whole genome shotgun (WGS) entry which is preliminary data.</text>
</comment>
<feature type="modified residue" description="4-aspartylphosphate" evidence="6">
    <location>
        <position position="527"/>
    </location>
</feature>
<dbReference type="InterPro" id="IPR011006">
    <property type="entry name" value="CheY-like_superfamily"/>
</dbReference>
<dbReference type="Gene3D" id="3.30.565.10">
    <property type="entry name" value="Histidine kinase-like ATPase, C-terminal domain"/>
    <property type="match status" value="1"/>
</dbReference>
<feature type="domain" description="Histidine kinase" evidence="7">
    <location>
        <begin position="239"/>
        <end position="440"/>
    </location>
</feature>
<gene>
    <name evidence="9" type="ORF">CTAYLR_003811</name>
</gene>
<evidence type="ECO:0000256" key="6">
    <source>
        <dbReference type="PROSITE-ProRule" id="PRU00169"/>
    </source>
</evidence>
<dbReference type="InterPro" id="IPR036890">
    <property type="entry name" value="HATPase_C_sf"/>
</dbReference>
<dbReference type="SUPFAM" id="SSF55874">
    <property type="entry name" value="ATPase domain of HSP90 chaperone/DNA topoisomerase II/histidine kinase"/>
    <property type="match status" value="1"/>
</dbReference>
<dbReference type="InterPro" id="IPR001789">
    <property type="entry name" value="Sig_transdc_resp-reg_receiver"/>
</dbReference>
<protein>
    <recommendedName>
        <fullName evidence="2">histidine kinase</fullName>
        <ecNumber evidence="2">2.7.13.3</ecNumber>
    </recommendedName>
</protein>
<comment type="catalytic activity">
    <reaction evidence="1">
        <text>ATP + protein L-histidine = ADP + protein N-phospho-L-histidine.</text>
        <dbReference type="EC" id="2.7.13.3"/>
    </reaction>
</comment>
<dbReference type="PRINTS" id="PR00344">
    <property type="entry name" value="BCTRLSENSOR"/>
</dbReference>
<keyword evidence="5" id="KW-0418">Kinase</keyword>
<dbReference type="SMART" id="SM00387">
    <property type="entry name" value="HATPase_c"/>
    <property type="match status" value="1"/>
</dbReference>
<evidence type="ECO:0000256" key="5">
    <source>
        <dbReference type="ARBA" id="ARBA00022777"/>
    </source>
</evidence>
<dbReference type="PROSITE" id="PS50110">
    <property type="entry name" value="RESPONSE_REGULATORY"/>
    <property type="match status" value="1"/>
</dbReference>
<dbReference type="InterPro" id="IPR004358">
    <property type="entry name" value="Sig_transdc_His_kin-like_C"/>
</dbReference>
<dbReference type="CDD" id="cd17546">
    <property type="entry name" value="REC_hyHK_CKI1_RcsC-like"/>
    <property type="match status" value="1"/>
</dbReference>
<dbReference type="EC" id="2.7.13.3" evidence="2"/>
<evidence type="ECO:0000256" key="2">
    <source>
        <dbReference type="ARBA" id="ARBA00012438"/>
    </source>
</evidence>
<reference evidence="9" key="1">
    <citation type="submission" date="2023-01" db="EMBL/GenBank/DDBJ databases">
        <title>Metagenome sequencing of chrysophaentin producing Chrysophaeum taylorii.</title>
        <authorList>
            <person name="Davison J."/>
            <person name="Bewley C."/>
        </authorList>
    </citation>
    <scope>NUCLEOTIDE SEQUENCE</scope>
    <source>
        <strain evidence="9">NIES-1699</strain>
    </source>
</reference>
<evidence type="ECO:0000256" key="4">
    <source>
        <dbReference type="ARBA" id="ARBA00022679"/>
    </source>
</evidence>
<dbReference type="InterPro" id="IPR003661">
    <property type="entry name" value="HisK_dim/P_dom"/>
</dbReference>
<dbReference type="CDD" id="cd00082">
    <property type="entry name" value="HisKA"/>
    <property type="match status" value="1"/>
</dbReference>
<dbReference type="Gene3D" id="1.10.287.130">
    <property type="match status" value="1"/>
</dbReference>
<name>A0AAD7UF23_9STRA</name>
<dbReference type="Gene3D" id="3.30.450.20">
    <property type="entry name" value="PAS domain"/>
    <property type="match status" value="1"/>
</dbReference>